<dbReference type="EMBL" id="KV448243">
    <property type="protein sequence ID" value="OAX39603.1"/>
    <property type="molecule type" value="Genomic_DNA"/>
</dbReference>
<evidence type="ECO:0000313" key="2">
    <source>
        <dbReference type="Proteomes" id="UP000092154"/>
    </source>
</evidence>
<dbReference type="Proteomes" id="UP000092154">
    <property type="component" value="Unassembled WGS sequence"/>
</dbReference>
<dbReference type="InParanoid" id="A0A1B7N424"/>
<organism evidence="1 2">
    <name type="scientific">Rhizopogon vinicolor AM-OR11-026</name>
    <dbReference type="NCBI Taxonomy" id="1314800"/>
    <lineage>
        <taxon>Eukaryota</taxon>
        <taxon>Fungi</taxon>
        <taxon>Dikarya</taxon>
        <taxon>Basidiomycota</taxon>
        <taxon>Agaricomycotina</taxon>
        <taxon>Agaricomycetes</taxon>
        <taxon>Agaricomycetidae</taxon>
        <taxon>Boletales</taxon>
        <taxon>Suillineae</taxon>
        <taxon>Rhizopogonaceae</taxon>
        <taxon>Rhizopogon</taxon>
    </lineage>
</organism>
<gene>
    <name evidence="1" type="ORF">K503DRAFT_782011</name>
</gene>
<sequence>MTSLASLHSELSAGPNYMGLTNVLNNAMWQRDTCGRITVEKSSRKEFVAVIKQPIPKHTVYLSDIENPEGAQKGKVEPLAVSYTNTHGSIGNSPVMDAETDNWPIAQNKRWMTGVSRS</sequence>
<keyword evidence="2" id="KW-1185">Reference proteome</keyword>
<accession>A0A1B7N424</accession>
<evidence type="ECO:0000313" key="1">
    <source>
        <dbReference type="EMBL" id="OAX39603.1"/>
    </source>
</evidence>
<dbReference type="AlphaFoldDB" id="A0A1B7N424"/>
<protein>
    <submittedName>
        <fullName evidence="1">Uncharacterized protein</fullName>
    </submittedName>
</protein>
<name>A0A1B7N424_9AGAM</name>
<reference evidence="1 2" key="1">
    <citation type="submission" date="2016-06" db="EMBL/GenBank/DDBJ databases">
        <title>Comparative genomics of the ectomycorrhizal sister species Rhizopogon vinicolor and Rhizopogon vesiculosus (Basidiomycota: Boletales) reveals a divergence of the mating type B locus.</title>
        <authorList>
            <consortium name="DOE Joint Genome Institute"/>
            <person name="Mujic A.B."/>
            <person name="Kuo A."/>
            <person name="Tritt A."/>
            <person name="Lipzen A."/>
            <person name="Chen C."/>
            <person name="Johnson J."/>
            <person name="Sharma A."/>
            <person name="Barry K."/>
            <person name="Grigoriev I.V."/>
            <person name="Spatafora J.W."/>
        </authorList>
    </citation>
    <scope>NUCLEOTIDE SEQUENCE [LARGE SCALE GENOMIC DNA]</scope>
    <source>
        <strain evidence="1 2">AM-OR11-026</strain>
    </source>
</reference>
<proteinExistence type="predicted"/>